<feature type="transmembrane region" description="Helical" evidence="1">
    <location>
        <begin position="707"/>
        <end position="725"/>
    </location>
</feature>
<feature type="transmembrane region" description="Helical" evidence="1">
    <location>
        <begin position="364"/>
        <end position="386"/>
    </location>
</feature>
<keyword evidence="3" id="KW-1185">Reference proteome</keyword>
<dbReference type="NCBIfam" id="TIGR01590">
    <property type="entry name" value="yir-bir-cir_Pla"/>
    <property type="match status" value="3"/>
</dbReference>
<sequence length="769" mass="89720">MFGEGDIDSDKIVEYAILWLINKLNQKKENETIMLDYFYTDYIESNKCYIKHISDDSDSNINKDVIYKKIKSMNIDIKDISNFYDAFKSLCYMYSEIGEENNIECKTCLENAGEFNTNVLLFYVKLKLRTICLTKDNCYCKSINDIDNYFVDDPNNLGRDVSWNMLNSYCDGNNCSSDEEKIISGFIILLNTLDGENLESDKIIEYAILWLSYKLNQKKENGTTKLYDFYNNNIKTNSFYNEHIGTDSNREIKKDVICNKIKSINIDIKDISNFYDAFKSLCNMYSEIGTSDYEFNKCLENARELFEKYEKLKNALDINKGSSYYKLLSSLSNDYKKFEQLYNIAGGNSSPLVACPRSSVTKNILITIAIIFVAASILLGVSYKFLCCGTHIRTNLIYVPSHMFNHKMKSKSPNMQPRREYNYNSIHINDYIFNCKRFKNVWDAFPDTLDKSKNYQFKDNNKFSNNYCNDIKLSDHLCNNISQSDLDKISAGCLYLLDEFIKDRNVVPSPAKNSINMVDYVLIWLSYMLNLKYSGEGNIITCFYSTYMNDCDKYNTGINELTDYDNYKKLLDEKNDVLNMDINIVSKFYEAFKLLCEIYTEFDEKKKDCTICSEKADKFVKIHKELNDPNHSEYSTYCQALSTLSNGYNNLKNEYKDYNLLPEINAKENNVQCPEKTSKQTYVTGSEQVYEEFSEVTLSESSLVSKLFIVLSIFGAIAIFLGISYKVNNMEFKNYFHYIYANFRKYIIRLTFYISIRYLDFGNDFKNKN</sequence>
<name>V7PDR7_PLAYE</name>
<keyword evidence="1" id="KW-0472">Membrane</keyword>
<keyword evidence="1" id="KW-0812">Transmembrane</keyword>
<dbReference type="EMBL" id="KI635818">
    <property type="protein sequence ID" value="ETB56503.1"/>
    <property type="molecule type" value="Genomic_DNA"/>
</dbReference>
<keyword evidence="1" id="KW-1133">Transmembrane helix</keyword>
<dbReference type="Pfam" id="PF06022">
    <property type="entry name" value="Cir_Bir_Yir"/>
    <property type="match status" value="3"/>
</dbReference>
<proteinExistence type="predicted"/>
<evidence type="ECO:0000313" key="3">
    <source>
        <dbReference type="Proteomes" id="UP000018538"/>
    </source>
</evidence>
<evidence type="ECO:0000313" key="2">
    <source>
        <dbReference type="EMBL" id="ETB56503.1"/>
    </source>
</evidence>
<organism evidence="2 3">
    <name type="scientific">Plasmodium yoelii 17X</name>
    <dbReference type="NCBI Taxonomy" id="1323249"/>
    <lineage>
        <taxon>Eukaryota</taxon>
        <taxon>Sar</taxon>
        <taxon>Alveolata</taxon>
        <taxon>Apicomplexa</taxon>
        <taxon>Aconoidasida</taxon>
        <taxon>Haemosporida</taxon>
        <taxon>Plasmodiidae</taxon>
        <taxon>Plasmodium</taxon>
        <taxon>Plasmodium (Vinckeia)</taxon>
    </lineage>
</organism>
<dbReference type="AlphaFoldDB" id="V7PDR7"/>
<gene>
    <name evidence="2" type="ORF">YYC_05520</name>
</gene>
<dbReference type="Proteomes" id="UP000018538">
    <property type="component" value="Unassembled WGS sequence"/>
</dbReference>
<reference evidence="2 3" key="1">
    <citation type="submission" date="2013-11" db="EMBL/GenBank/DDBJ databases">
        <title>The Genome Sequence of Plasmodium yoelii 17X.</title>
        <authorList>
            <consortium name="The Broad Institute Genomics Platform"/>
            <consortium name="The Broad Institute Genome Sequencing Center for Infectious Disease"/>
            <person name="Neafsey D."/>
            <person name="Adams J."/>
            <person name="Walker B."/>
            <person name="Young S.K."/>
            <person name="Zeng Q."/>
            <person name="Gargeya S."/>
            <person name="Fitzgerald M."/>
            <person name="Haas B."/>
            <person name="Abouelleil A."/>
            <person name="Alvarado L."/>
            <person name="Chapman S.B."/>
            <person name="Gainer-Dewar J."/>
            <person name="Goldberg J."/>
            <person name="Griggs A."/>
            <person name="Gujja S."/>
            <person name="Hansen M."/>
            <person name="Howarth C."/>
            <person name="Imamovic A."/>
            <person name="Ireland A."/>
            <person name="Larimer J."/>
            <person name="McCowan C."/>
            <person name="Murphy C."/>
            <person name="Pearson M."/>
            <person name="Poon T.W."/>
            <person name="Priest M."/>
            <person name="Roberts A."/>
            <person name="Saif S."/>
            <person name="Shea T."/>
            <person name="Sykes S."/>
            <person name="Wortman J."/>
            <person name="Nusbaum C."/>
            <person name="Birren B."/>
        </authorList>
    </citation>
    <scope>NUCLEOTIDE SEQUENCE [LARGE SCALE GENOMIC DNA]</scope>
    <source>
        <strain evidence="2 3">17X</strain>
    </source>
</reference>
<accession>V7PDR7</accession>
<protein>
    <submittedName>
        <fullName evidence="2">Uncharacterized protein</fullName>
    </submittedName>
</protein>
<evidence type="ECO:0000256" key="1">
    <source>
        <dbReference type="SAM" id="Phobius"/>
    </source>
</evidence>
<dbReference type="InterPro" id="IPR006477">
    <property type="entry name" value="Yir_bir_cir"/>
</dbReference>